<dbReference type="Gene3D" id="3.90.45.10">
    <property type="entry name" value="Peptide deformylase"/>
    <property type="match status" value="1"/>
</dbReference>
<dbReference type="CDD" id="cd00487">
    <property type="entry name" value="Pep_deformylase"/>
    <property type="match status" value="1"/>
</dbReference>
<keyword evidence="6" id="KW-1185">Reference proteome</keyword>
<dbReference type="EC" id="3.5.1.88" evidence="4"/>
<dbReference type="GO" id="GO:0046872">
    <property type="term" value="F:metal ion binding"/>
    <property type="evidence" value="ECO:0007669"/>
    <property type="project" value="UniProtKB-KW"/>
</dbReference>
<feature type="binding site" evidence="4">
    <location>
        <position position="140"/>
    </location>
    <ligand>
        <name>Fe cation</name>
        <dbReference type="ChEBI" id="CHEBI:24875"/>
    </ligand>
</feature>
<keyword evidence="4" id="KW-0408">Iron</keyword>
<dbReference type="InterPro" id="IPR036821">
    <property type="entry name" value="Peptide_deformylase_sf"/>
</dbReference>
<evidence type="ECO:0000313" key="5">
    <source>
        <dbReference type="EMBL" id="KYG75608.1"/>
    </source>
</evidence>
<dbReference type="GO" id="GO:0006412">
    <property type="term" value="P:translation"/>
    <property type="evidence" value="ECO:0007669"/>
    <property type="project" value="UniProtKB-UniRule"/>
</dbReference>
<keyword evidence="4" id="KW-0648">Protein biosynthesis</keyword>
<dbReference type="RefSeq" id="WP_068219169.1">
    <property type="nucleotide sequence ID" value="NZ_LRPC01000012.1"/>
</dbReference>
<comment type="catalytic activity">
    <reaction evidence="4">
        <text>N-terminal N-formyl-L-methionyl-[peptide] + H2O = N-terminal L-methionyl-[peptide] + formate</text>
        <dbReference type="Rhea" id="RHEA:24420"/>
        <dbReference type="Rhea" id="RHEA-COMP:10639"/>
        <dbReference type="Rhea" id="RHEA-COMP:10640"/>
        <dbReference type="ChEBI" id="CHEBI:15377"/>
        <dbReference type="ChEBI" id="CHEBI:15740"/>
        <dbReference type="ChEBI" id="CHEBI:49298"/>
        <dbReference type="ChEBI" id="CHEBI:64731"/>
        <dbReference type="EC" id="3.5.1.88"/>
    </reaction>
</comment>
<dbReference type="HAMAP" id="MF_00163">
    <property type="entry name" value="Pep_deformylase"/>
    <property type="match status" value="1"/>
</dbReference>
<keyword evidence="2 4" id="KW-0479">Metal-binding</keyword>
<dbReference type="EMBL" id="LRPC01000012">
    <property type="protein sequence ID" value="KYG75608.1"/>
    <property type="molecule type" value="Genomic_DNA"/>
</dbReference>
<dbReference type="PRINTS" id="PR01576">
    <property type="entry name" value="PDEFORMYLASE"/>
</dbReference>
<sequence length="186" mass="21549">MIYPILAYGDNILRKEAEDFPQDSKDLTQLVENMFETMYSANGVGLAAPQIGLSNRIFVIDSTQMGDEEDQAKGVKRAFINPEILDEYGNEWAFEEGCLSIPDVHADILRPEKLTIHYYDELWNEHEEEFDALTARVIQHEYDHLDGVLFTDYIKGLKKQMLRSKLVNISKGNIDVRYRMKFPIKK</sequence>
<comment type="similarity">
    <text evidence="1 4">Belongs to the polypeptide deformylase family.</text>
</comment>
<dbReference type="PIRSF" id="PIRSF004749">
    <property type="entry name" value="Pep_def"/>
    <property type="match status" value="1"/>
</dbReference>
<dbReference type="InterPro" id="IPR023635">
    <property type="entry name" value="Peptide_deformylase"/>
</dbReference>
<dbReference type="STRING" id="333140.AWW68_07160"/>
<keyword evidence="3 4" id="KW-0378">Hydrolase</keyword>
<dbReference type="OrthoDB" id="9784988at2"/>
<evidence type="ECO:0000313" key="6">
    <source>
        <dbReference type="Proteomes" id="UP000075606"/>
    </source>
</evidence>
<accession>A0A150XA62</accession>
<dbReference type="NCBIfam" id="NF001159">
    <property type="entry name" value="PRK00150.1-3"/>
    <property type="match status" value="1"/>
</dbReference>
<reference evidence="5 6" key="1">
    <citation type="submission" date="2016-01" db="EMBL/GenBank/DDBJ databases">
        <title>Genome sequencing of Roseivirga spongicola UST030701-084.</title>
        <authorList>
            <person name="Selvaratnam C."/>
            <person name="Thevarajoo S."/>
            <person name="Goh K.M."/>
            <person name="Ee R."/>
            <person name="Chan K.-G."/>
            <person name="Chong C.S."/>
        </authorList>
    </citation>
    <scope>NUCLEOTIDE SEQUENCE [LARGE SCALE GENOMIC DNA]</scope>
    <source>
        <strain evidence="5 6">UST030701-084</strain>
    </source>
</reference>
<comment type="caution">
    <text evidence="5">The sequence shown here is derived from an EMBL/GenBank/DDBJ whole genome shotgun (WGS) entry which is preliminary data.</text>
</comment>
<comment type="function">
    <text evidence="4">Removes the formyl group from the N-terminal Met of newly synthesized proteins. Requires at least a dipeptide for an efficient rate of reaction. N-terminal L-methionine is a prerequisite for activity but the enzyme has broad specificity at other positions.</text>
</comment>
<dbReference type="GO" id="GO:0042586">
    <property type="term" value="F:peptide deformylase activity"/>
    <property type="evidence" value="ECO:0007669"/>
    <property type="project" value="UniProtKB-UniRule"/>
</dbReference>
<name>A0A150XA62_9BACT</name>
<feature type="binding site" evidence="4">
    <location>
        <position position="144"/>
    </location>
    <ligand>
        <name>Fe cation</name>
        <dbReference type="ChEBI" id="CHEBI:24875"/>
    </ligand>
</feature>
<gene>
    <name evidence="4" type="primary">def</name>
    <name evidence="5" type="ORF">AWW68_07160</name>
</gene>
<dbReference type="PANTHER" id="PTHR10458:SF22">
    <property type="entry name" value="PEPTIDE DEFORMYLASE"/>
    <property type="match status" value="1"/>
</dbReference>
<dbReference type="AlphaFoldDB" id="A0A150XA62"/>
<feature type="binding site" evidence="4">
    <location>
        <position position="98"/>
    </location>
    <ligand>
        <name>Fe cation</name>
        <dbReference type="ChEBI" id="CHEBI:24875"/>
    </ligand>
</feature>
<proteinExistence type="inferred from homology"/>
<dbReference type="Proteomes" id="UP000075606">
    <property type="component" value="Unassembled WGS sequence"/>
</dbReference>
<evidence type="ECO:0000256" key="2">
    <source>
        <dbReference type="ARBA" id="ARBA00022723"/>
    </source>
</evidence>
<evidence type="ECO:0000256" key="3">
    <source>
        <dbReference type="ARBA" id="ARBA00022801"/>
    </source>
</evidence>
<dbReference type="PANTHER" id="PTHR10458">
    <property type="entry name" value="PEPTIDE DEFORMYLASE"/>
    <property type="match status" value="1"/>
</dbReference>
<feature type="active site" evidence="4">
    <location>
        <position position="141"/>
    </location>
</feature>
<dbReference type="SUPFAM" id="SSF56420">
    <property type="entry name" value="Peptide deformylase"/>
    <property type="match status" value="1"/>
</dbReference>
<comment type="cofactor">
    <cofactor evidence="4">
        <name>Fe(2+)</name>
        <dbReference type="ChEBI" id="CHEBI:29033"/>
    </cofactor>
    <text evidence="4">Binds 1 Fe(2+) ion.</text>
</comment>
<organism evidence="5 6">
    <name type="scientific">Roseivirga spongicola</name>
    <dbReference type="NCBI Taxonomy" id="333140"/>
    <lineage>
        <taxon>Bacteria</taxon>
        <taxon>Pseudomonadati</taxon>
        <taxon>Bacteroidota</taxon>
        <taxon>Cytophagia</taxon>
        <taxon>Cytophagales</taxon>
        <taxon>Roseivirgaceae</taxon>
        <taxon>Roseivirga</taxon>
    </lineage>
</organism>
<evidence type="ECO:0000256" key="1">
    <source>
        <dbReference type="ARBA" id="ARBA00010759"/>
    </source>
</evidence>
<dbReference type="NCBIfam" id="TIGR00079">
    <property type="entry name" value="pept_deformyl"/>
    <property type="match status" value="1"/>
</dbReference>
<protein>
    <recommendedName>
        <fullName evidence="4">Peptide deformylase</fullName>
        <shortName evidence="4">PDF</shortName>
        <ecNumber evidence="4">3.5.1.88</ecNumber>
    </recommendedName>
    <alternativeName>
        <fullName evidence="4">Polypeptide deformylase</fullName>
    </alternativeName>
</protein>
<dbReference type="Pfam" id="PF01327">
    <property type="entry name" value="Pep_deformylase"/>
    <property type="match status" value="1"/>
</dbReference>
<evidence type="ECO:0000256" key="4">
    <source>
        <dbReference type="HAMAP-Rule" id="MF_00163"/>
    </source>
</evidence>